<dbReference type="Pfam" id="PF01580">
    <property type="entry name" value="FtsK_SpoIIIE"/>
    <property type="match status" value="1"/>
</dbReference>
<organism evidence="5 6">
    <name type="scientific">Kitasatospora purpeofusca</name>
    <dbReference type="NCBI Taxonomy" id="67352"/>
    <lineage>
        <taxon>Bacteria</taxon>
        <taxon>Bacillati</taxon>
        <taxon>Actinomycetota</taxon>
        <taxon>Actinomycetes</taxon>
        <taxon>Kitasatosporales</taxon>
        <taxon>Streptomycetaceae</taxon>
        <taxon>Kitasatospora</taxon>
    </lineage>
</organism>
<gene>
    <name evidence="5" type="ORF">OHA16_26475</name>
</gene>
<dbReference type="InterPro" id="IPR002543">
    <property type="entry name" value="FtsK_dom"/>
</dbReference>
<name>A0ABZ1U4S4_9ACTN</name>
<dbReference type="Gene3D" id="3.40.50.300">
    <property type="entry name" value="P-loop containing nucleotide triphosphate hydrolases"/>
    <property type="match status" value="1"/>
</dbReference>
<dbReference type="PANTHER" id="PTHR22683:SF41">
    <property type="entry name" value="DNA TRANSLOCASE FTSK"/>
    <property type="match status" value="1"/>
</dbReference>
<feature type="compositionally biased region" description="Low complexity" evidence="3">
    <location>
        <begin position="384"/>
        <end position="397"/>
    </location>
</feature>
<dbReference type="Proteomes" id="UP001432222">
    <property type="component" value="Chromosome"/>
</dbReference>
<sequence length="454" mass="48860">MVLILLSAAPGLRRNHPYVWWCLLGYPVGAMRIRVTWRRLTTNLGLAVAKRAGQALIGDMVVRGDPLRSVPPHLGIPKLKRGGLDVAVRLYPGQVPEHSVSAIDLKAGMELSLFEDRLSALASTRAEASRLLAELVAETEARMQLCRSVGARSVWDLPPKLRKMPVVLIVDEVAELYLVATRDDKAEVGEISTNLLRLAQLGAALGVYLVIAGQRVGSDLGPGVTALRAQLAGRVCHRVSDPGTAEMVLGDLDKEALEAAQRITLAERAWKRPEPSTAGWSPWQRSGPCPSARTSGPSSPLPGASADWPNFSTSGLRAWAHVVGYRGHCLTRTMAFSITYGKLRAARAEHARDLYADWDSETAVESAWCFAGTGHTRRKRSSLPASPKTSPPTGSSPVRTSTVLIGPGEERDGPPRRPRSGVGSTGGRTGVGAAKVESGPDHRERGRHCGRRRP</sequence>
<accession>A0ABZ1U4S4</accession>
<proteinExistence type="predicted"/>
<keyword evidence="1" id="KW-0547">Nucleotide-binding</keyword>
<dbReference type="PANTHER" id="PTHR22683">
    <property type="entry name" value="SPORULATION PROTEIN RELATED"/>
    <property type="match status" value="1"/>
</dbReference>
<feature type="compositionally biased region" description="Low complexity" evidence="3">
    <location>
        <begin position="295"/>
        <end position="304"/>
    </location>
</feature>
<feature type="region of interest" description="Disordered" evidence="3">
    <location>
        <begin position="373"/>
        <end position="454"/>
    </location>
</feature>
<feature type="region of interest" description="Disordered" evidence="3">
    <location>
        <begin position="268"/>
        <end position="304"/>
    </location>
</feature>
<evidence type="ECO:0000259" key="4">
    <source>
        <dbReference type="Pfam" id="PF01580"/>
    </source>
</evidence>
<evidence type="ECO:0000256" key="3">
    <source>
        <dbReference type="SAM" id="MobiDB-lite"/>
    </source>
</evidence>
<evidence type="ECO:0000256" key="2">
    <source>
        <dbReference type="ARBA" id="ARBA00022840"/>
    </source>
</evidence>
<keyword evidence="6" id="KW-1185">Reference proteome</keyword>
<dbReference type="SUPFAM" id="SSF52540">
    <property type="entry name" value="P-loop containing nucleoside triphosphate hydrolases"/>
    <property type="match status" value="1"/>
</dbReference>
<keyword evidence="2" id="KW-0067">ATP-binding</keyword>
<evidence type="ECO:0000313" key="6">
    <source>
        <dbReference type="Proteomes" id="UP001432222"/>
    </source>
</evidence>
<dbReference type="Pfam" id="PF20199">
    <property type="entry name" value="RepSA"/>
    <property type="match status" value="1"/>
</dbReference>
<feature type="compositionally biased region" description="Basic residues" evidence="3">
    <location>
        <begin position="445"/>
        <end position="454"/>
    </location>
</feature>
<dbReference type="EMBL" id="CP108110">
    <property type="protein sequence ID" value="WUQ86188.1"/>
    <property type="molecule type" value="Genomic_DNA"/>
</dbReference>
<evidence type="ECO:0000313" key="5">
    <source>
        <dbReference type="EMBL" id="WUQ86188.1"/>
    </source>
</evidence>
<dbReference type="RefSeq" id="WP_328956831.1">
    <property type="nucleotide sequence ID" value="NZ_CP108110.1"/>
</dbReference>
<dbReference type="InterPro" id="IPR050206">
    <property type="entry name" value="FtsK/SpoIIIE/SftA"/>
</dbReference>
<feature type="domain" description="FtsK" evidence="4">
    <location>
        <begin position="163"/>
        <end position="217"/>
    </location>
</feature>
<dbReference type="InterPro" id="IPR027417">
    <property type="entry name" value="P-loop_NTPase"/>
</dbReference>
<evidence type="ECO:0000256" key="1">
    <source>
        <dbReference type="ARBA" id="ARBA00022741"/>
    </source>
</evidence>
<reference evidence="5" key="1">
    <citation type="submission" date="2022-10" db="EMBL/GenBank/DDBJ databases">
        <title>The complete genomes of actinobacterial strains from the NBC collection.</title>
        <authorList>
            <person name="Joergensen T.S."/>
            <person name="Alvarez Arevalo M."/>
            <person name="Sterndorff E.B."/>
            <person name="Faurdal D."/>
            <person name="Vuksanovic O."/>
            <person name="Mourched A.-S."/>
            <person name="Charusanti P."/>
            <person name="Shaw S."/>
            <person name="Blin K."/>
            <person name="Weber T."/>
        </authorList>
    </citation>
    <scope>NUCLEOTIDE SEQUENCE</scope>
    <source>
        <strain evidence="5">NBC_00222</strain>
    </source>
</reference>
<protein>
    <recommendedName>
        <fullName evidence="4">FtsK domain-containing protein</fullName>
    </recommendedName>
</protein>
<dbReference type="InterPro" id="IPR046828">
    <property type="entry name" value="RepSA"/>
</dbReference>